<feature type="region of interest" description="Disordered" evidence="9">
    <location>
        <begin position="141"/>
        <end position="188"/>
    </location>
</feature>
<proteinExistence type="predicted"/>
<evidence type="ECO:0000313" key="10">
    <source>
        <dbReference type="EMBL" id="EPQ11453.1"/>
    </source>
</evidence>
<dbReference type="AlphaFoldDB" id="S7PKS9"/>
<dbReference type="PANTHER" id="PTHR18879:SF20">
    <property type="entry name" value="CENTROSOMAL PROTEIN OF 290 KDA"/>
    <property type="match status" value="1"/>
</dbReference>
<dbReference type="EMBL" id="KE163281">
    <property type="protein sequence ID" value="EPQ11453.1"/>
    <property type="molecule type" value="Genomic_DNA"/>
</dbReference>
<keyword evidence="6" id="KW-0206">Cytoskeleton</keyword>
<feature type="coiled-coil region" evidence="8">
    <location>
        <begin position="529"/>
        <end position="704"/>
    </location>
</feature>
<comment type="subcellular location">
    <subcellularLocation>
        <location evidence="1">Cytoplasm</location>
        <location evidence="1">Cytoskeleton</location>
        <location evidence="1">Cilium basal body</location>
    </subcellularLocation>
    <subcellularLocation>
        <location evidence="2">Cytoplasm</location>
        <location evidence="2">Cytoskeleton</location>
        <location evidence="2">Microtubule organizing center</location>
        <location evidence="2">Centrosome</location>
    </subcellularLocation>
</comment>
<feature type="region of interest" description="Disordered" evidence="9">
    <location>
        <begin position="236"/>
        <end position="308"/>
    </location>
</feature>
<dbReference type="PANTHER" id="PTHR18879">
    <property type="entry name" value="CENTROSOMAL PROTEIN OF 290 KDA"/>
    <property type="match status" value="1"/>
</dbReference>
<evidence type="ECO:0000256" key="1">
    <source>
        <dbReference type="ARBA" id="ARBA00004120"/>
    </source>
</evidence>
<dbReference type="InterPro" id="IPR026201">
    <property type="entry name" value="Cep290"/>
</dbReference>
<gene>
    <name evidence="10" type="ORF">D623_10012209</name>
</gene>
<protein>
    <submittedName>
        <fullName evidence="10">Centrosomal protein of 290 kDa</fullName>
    </submittedName>
</protein>
<dbReference type="GO" id="GO:1905349">
    <property type="term" value="P:ciliary transition zone assembly"/>
    <property type="evidence" value="ECO:0007669"/>
    <property type="project" value="TreeGrafter"/>
</dbReference>
<keyword evidence="11" id="KW-1185">Reference proteome</keyword>
<dbReference type="GO" id="GO:0043010">
    <property type="term" value="P:camera-type eye development"/>
    <property type="evidence" value="ECO:0007669"/>
    <property type="project" value="TreeGrafter"/>
</dbReference>
<dbReference type="GO" id="GO:0097711">
    <property type="term" value="P:ciliary basal body-plasma membrane docking"/>
    <property type="evidence" value="ECO:0007669"/>
    <property type="project" value="TreeGrafter"/>
</dbReference>
<evidence type="ECO:0000256" key="8">
    <source>
        <dbReference type="SAM" id="Coils"/>
    </source>
</evidence>
<evidence type="ECO:0000256" key="5">
    <source>
        <dbReference type="ARBA" id="ARBA00023054"/>
    </source>
</evidence>
<keyword evidence="7" id="KW-0966">Cell projection</keyword>
<dbReference type="GO" id="GO:0035869">
    <property type="term" value="C:ciliary transition zone"/>
    <property type="evidence" value="ECO:0007669"/>
    <property type="project" value="TreeGrafter"/>
</dbReference>
<feature type="compositionally biased region" description="Basic and acidic residues" evidence="9">
    <location>
        <begin position="236"/>
        <end position="248"/>
    </location>
</feature>
<evidence type="ECO:0000256" key="3">
    <source>
        <dbReference type="ARBA" id="ARBA00022490"/>
    </source>
</evidence>
<dbReference type="GO" id="GO:1905515">
    <property type="term" value="P:non-motile cilium assembly"/>
    <property type="evidence" value="ECO:0007669"/>
    <property type="project" value="TreeGrafter"/>
</dbReference>
<evidence type="ECO:0000256" key="4">
    <source>
        <dbReference type="ARBA" id="ARBA00022794"/>
    </source>
</evidence>
<reference evidence="10 11" key="1">
    <citation type="journal article" date="2013" name="Nat. Commun.">
        <title>Genome analysis reveals insights into physiology and longevity of the Brandt's bat Myotis brandtii.</title>
        <authorList>
            <person name="Seim I."/>
            <person name="Fang X."/>
            <person name="Xiong Z."/>
            <person name="Lobanov A.V."/>
            <person name="Huang Z."/>
            <person name="Ma S."/>
            <person name="Feng Y."/>
            <person name="Turanov A.A."/>
            <person name="Zhu Y."/>
            <person name="Lenz T.L."/>
            <person name="Gerashchenko M.V."/>
            <person name="Fan D."/>
            <person name="Hee Yim S."/>
            <person name="Yao X."/>
            <person name="Jordan D."/>
            <person name="Xiong Y."/>
            <person name="Ma Y."/>
            <person name="Lyapunov A.N."/>
            <person name="Chen G."/>
            <person name="Kulakova O.I."/>
            <person name="Sun Y."/>
            <person name="Lee S.G."/>
            <person name="Bronson R.T."/>
            <person name="Moskalev A.A."/>
            <person name="Sunyaev S.R."/>
            <person name="Zhang G."/>
            <person name="Krogh A."/>
            <person name="Wang J."/>
            <person name="Gladyshev V.N."/>
        </authorList>
    </citation>
    <scope>NUCLEOTIDE SEQUENCE [LARGE SCALE GENOMIC DNA]</scope>
</reference>
<keyword evidence="4" id="KW-0970">Cilium biogenesis/degradation</keyword>
<name>S7PKS9_MYOBR</name>
<keyword evidence="3" id="KW-0963">Cytoplasm</keyword>
<evidence type="ECO:0000256" key="7">
    <source>
        <dbReference type="ARBA" id="ARBA00023273"/>
    </source>
</evidence>
<feature type="coiled-coil region" evidence="8">
    <location>
        <begin position="322"/>
        <end position="504"/>
    </location>
</feature>
<accession>S7PKS9</accession>
<evidence type="ECO:0000256" key="9">
    <source>
        <dbReference type="SAM" id="MobiDB-lite"/>
    </source>
</evidence>
<keyword evidence="5 8" id="KW-0175">Coiled coil</keyword>
<evidence type="ECO:0000256" key="6">
    <source>
        <dbReference type="ARBA" id="ARBA00023212"/>
    </source>
</evidence>
<sequence>MFAPEENHSGGTMSAREELIKWEEGKKWQSKIEGMRNKLKEKEGEIYILTKQLNTVKDLFAKVDKEKLTLQRKLKTTGMTVNQVMGVQALESEKKLEELKKRNLDLENEISYMRTHHALPRDSVIEDLRLQNRYLQEKLHALEKQSSKDTSSRPSYHSKKRKHKADYVVDPTELNISEARPNNKSGLLRLNDDTLADFNSSLENDPDPEIEKINQDCCENNKQEYKVKEENELVKNGKGKEHIAEDLSHSSCTDPEESPGEDQAPATVAAAVDQCAGEANSETDVPVRPGNGGPQTSEIESDDHWQREQELQRENLKLSSENIELKFQLEQANKDLPRLKNQVRDLKEMCEFLKKEKAEVERKLGHVRGSGRSGKTIPELEKTIGLMKKVVEKVQRENEQLKKASGILTSEKMANIEQENEKLKAELEKLKAHLGRQLSMHYESKTKGTEKIVAENERLRKELKKETEAAEKLRIAKNNLEILNEKMTVQLEETGKRLQLAESRGPQLEGADSKSWKSIVVTRMYETKLKELETDIAKKAQSLTDLKQLVRQATKREQKVKKYTEDLEQQASNIEILKHIPEGAETKQGLQRELQVLRLANSKLEKEKEELIHQTEVHKDQGGAESTLHDHDQLKEKIKDLETQLKTSDLEKQHLKEEIKKLKKELENVDPSFFEEIEDLKYNYKEEVKKNILLEEKLKKLSEQFGVELTSPVAASEQFEDEEGSPVNFPTY</sequence>
<evidence type="ECO:0000313" key="11">
    <source>
        <dbReference type="Proteomes" id="UP000052978"/>
    </source>
</evidence>
<feature type="compositionally biased region" description="Basic and acidic residues" evidence="9">
    <location>
        <begin position="141"/>
        <end position="151"/>
    </location>
</feature>
<feature type="region of interest" description="Disordered" evidence="9">
    <location>
        <begin position="713"/>
        <end position="732"/>
    </location>
</feature>
<dbReference type="Proteomes" id="UP000052978">
    <property type="component" value="Unassembled WGS sequence"/>
</dbReference>
<dbReference type="GO" id="GO:0034451">
    <property type="term" value="C:centriolar satellite"/>
    <property type="evidence" value="ECO:0007669"/>
    <property type="project" value="TreeGrafter"/>
</dbReference>
<dbReference type="GO" id="GO:0001822">
    <property type="term" value="P:kidney development"/>
    <property type="evidence" value="ECO:0007669"/>
    <property type="project" value="TreeGrafter"/>
</dbReference>
<evidence type="ECO:0000256" key="2">
    <source>
        <dbReference type="ARBA" id="ARBA00004300"/>
    </source>
</evidence>
<organism evidence="10 11">
    <name type="scientific">Myotis brandtii</name>
    <name type="common">Brandt's bat</name>
    <dbReference type="NCBI Taxonomy" id="109478"/>
    <lineage>
        <taxon>Eukaryota</taxon>
        <taxon>Metazoa</taxon>
        <taxon>Chordata</taxon>
        <taxon>Craniata</taxon>
        <taxon>Vertebrata</taxon>
        <taxon>Euteleostomi</taxon>
        <taxon>Mammalia</taxon>
        <taxon>Eutheria</taxon>
        <taxon>Laurasiatheria</taxon>
        <taxon>Chiroptera</taxon>
        <taxon>Yangochiroptera</taxon>
        <taxon>Vespertilionidae</taxon>
        <taxon>Myotis</taxon>
    </lineage>
</organism>